<keyword evidence="2" id="KW-0378">Hydrolase</keyword>
<evidence type="ECO:0000313" key="9">
    <source>
        <dbReference type="Proteomes" id="UP000217726"/>
    </source>
</evidence>
<protein>
    <submittedName>
        <fullName evidence="7">Superfamily II DNA or RNA helicase</fullName>
    </submittedName>
</protein>
<dbReference type="CDD" id="cd09179">
    <property type="entry name" value="PLDc_N_DEXD_a"/>
    <property type="match status" value="1"/>
</dbReference>
<dbReference type="InterPro" id="IPR027417">
    <property type="entry name" value="P-loop_NTPase"/>
</dbReference>
<keyword evidence="9" id="KW-1185">Reference proteome</keyword>
<dbReference type="GO" id="GO:0140097">
    <property type="term" value="F:catalytic activity, acting on DNA"/>
    <property type="evidence" value="ECO:0007669"/>
    <property type="project" value="UniProtKB-ARBA"/>
</dbReference>
<dbReference type="InterPro" id="IPR050615">
    <property type="entry name" value="ATP-dep_DNA_Helicase"/>
</dbReference>
<dbReference type="Gene3D" id="3.40.50.300">
    <property type="entry name" value="P-loop containing nucleotide triphosphate hydrolases"/>
    <property type="match status" value="2"/>
</dbReference>
<dbReference type="PROSITE" id="PS51192">
    <property type="entry name" value="HELICASE_ATP_BIND_1"/>
    <property type="match status" value="1"/>
</dbReference>
<organism evidence="7 9">
    <name type="scientific">Methanohalophilus euhalobius</name>
    <dbReference type="NCBI Taxonomy" id="51203"/>
    <lineage>
        <taxon>Archaea</taxon>
        <taxon>Methanobacteriati</taxon>
        <taxon>Methanobacteriota</taxon>
        <taxon>Stenosarchaea group</taxon>
        <taxon>Methanomicrobia</taxon>
        <taxon>Methanosarcinales</taxon>
        <taxon>Methanosarcinaceae</taxon>
        <taxon>Methanohalophilus</taxon>
    </lineage>
</organism>
<dbReference type="EMBL" id="SMMS01000001">
    <property type="protein sequence ID" value="TCL12361.1"/>
    <property type="molecule type" value="Genomic_DNA"/>
</dbReference>
<dbReference type="GO" id="GO:0004386">
    <property type="term" value="F:helicase activity"/>
    <property type="evidence" value="ECO:0007669"/>
    <property type="project" value="UniProtKB-KW"/>
</dbReference>
<evidence type="ECO:0000256" key="2">
    <source>
        <dbReference type="ARBA" id="ARBA00022801"/>
    </source>
</evidence>
<reference evidence="9" key="2">
    <citation type="submission" date="2017-09" db="EMBL/GenBank/DDBJ databases">
        <authorList>
            <person name="Varghese N."/>
            <person name="Submissions S."/>
        </authorList>
    </citation>
    <scope>NUCLEOTIDE SEQUENCE [LARGE SCALE GENOMIC DNA]</scope>
    <source>
        <strain evidence="9">WG-1MB</strain>
    </source>
</reference>
<dbReference type="Proteomes" id="UP000295404">
    <property type="component" value="Unassembled WGS sequence"/>
</dbReference>
<dbReference type="GO" id="GO:0005524">
    <property type="term" value="F:ATP binding"/>
    <property type="evidence" value="ECO:0007669"/>
    <property type="project" value="UniProtKB-KW"/>
</dbReference>
<feature type="domain" description="Helicase C-terminal" evidence="6">
    <location>
        <begin position="532"/>
        <end position="697"/>
    </location>
</feature>
<dbReference type="AlphaFoldDB" id="A0A285F493"/>
<dbReference type="Proteomes" id="UP000217726">
    <property type="component" value="Unassembled WGS sequence"/>
</dbReference>
<dbReference type="RefSeq" id="WP_096711961.1">
    <property type="nucleotide sequence ID" value="NZ_OBDR01000003.1"/>
</dbReference>
<keyword evidence="1" id="KW-0547">Nucleotide-binding</keyword>
<dbReference type="SMART" id="SM00487">
    <property type="entry name" value="DEXDc"/>
    <property type="match status" value="1"/>
</dbReference>
<evidence type="ECO:0000259" key="6">
    <source>
        <dbReference type="PROSITE" id="PS51194"/>
    </source>
</evidence>
<evidence type="ECO:0000256" key="1">
    <source>
        <dbReference type="ARBA" id="ARBA00022741"/>
    </source>
</evidence>
<evidence type="ECO:0000256" key="4">
    <source>
        <dbReference type="ARBA" id="ARBA00022840"/>
    </source>
</evidence>
<dbReference type="EMBL" id="OBDR01000003">
    <property type="protein sequence ID" value="SNY06117.1"/>
    <property type="molecule type" value="Genomic_DNA"/>
</dbReference>
<reference evidence="8 10" key="3">
    <citation type="submission" date="2019-03" db="EMBL/GenBank/DDBJ databases">
        <title>Subsurface microbial communities from deep shales in Ohio and West Virginia, USA.</title>
        <authorList>
            <person name="Wrighton K."/>
        </authorList>
    </citation>
    <scope>NUCLEOTIDE SEQUENCE [LARGE SCALE GENOMIC DNA]</scope>
    <source>
        <strain evidence="8 10">WG1_MB</strain>
    </source>
</reference>
<sequence length="720" mass="82867">MGVKLGLRSLNLKRAYSSDDDDLLNDFYIPVLEKSIEYNRLAGFFSSTSLAISARGVTGLIRNDGKMRIIVSPKINQADIYIIEQAIKSPEQVIQEKMLLELEDLENEFVKDHVFALGWMLANHKIDIKVAIARDDYGSLLIANQIQQVGLFHQKVGIFKDSEGNIVTFSGSVNETAMGWTGNIEEFKVFQNIYEDQKEYVDADVSKFERYWNNKSKNLNVVDLPSAVKSKLIDIAPNDFDKINLEKWSKKKNKVQLFETQEKAIDAWFNNGRKGIFEMATGTGKTFTSLGCLDKLTNIESNFLTIITCPYQHLVQQWKRELDNFGIEYDKLIIADSSNHKWKSELVDTLQNMHIDSIMKTSENSNNIVITTHTTFSSKDFKSIVEDYKNNLEFFLIADEVHGIGAAFNKKGMLPAYNWRLGLSATPERWFDEIGTKEIYEFFDKIVYKLDLEDAINTINPATSEPYLTRYRYIPKFVPLQDDELEEYIQKSKSIAVKYANQKKQAEKDKILEALLFRRADIIKNAKNKYSVLEKVLDEIQDDLIHTIIYCTSEQMIPVLSIIKKRKIIAHQFTMNENPGPVKEYNGKSEREYILEKFADGSYQVLIAMKCLDEGVDVPPAKRAILMASSGNPREYIQRIGRVIRRYPSKKEATIYDIIIRPTFDYLPPNIKEIEMKIFEKELRRCEEIATIATNSAEALKMIYAIKVKCMGDTLWRTSK</sequence>
<gene>
    <name evidence="8" type="ORF">C7960_1609</name>
    <name evidence="7" type="ORF">SAMN06295989_10332</name>
</gene>
<evidence type="ECO:0000313" key="8">
    <source>
        <dbReference type="EMBL" id="TCL12361.1"/>
    </source>
</evidence>
<dbReference type="InterPro" id="IPR014001">
    <property type="entry name" value="Helicase_ATP-bd"/>
</dbReference>
<name>A0A285F493_9EURY</name>
<dbReference type="InterPro" id="IPR001650">
    <property type="entry name" value="Helicase_C-like"/>
</dbReference>
<reference evidence="7" key="1">
    <citation type="submission" date="2017-09" db="EMBL/GenBank/DDBJ databases">
        <authorList>
            <person name="Ehlers B."/>
            <person name="Leendertz F.H."/>
        </authorList>
    </citation>
    <scope>NUCLEOTIDE SEQUENCE [LARGE SCALE GENOMIC DNA]</scope>
    <source>
        <strain evidence="7">WG-1MB</strain>
    </source>
</reference>
<evidence type="ECO:0000313" key="7">
    <source>
        <dbReference type="EMBL" id="SNY06117.1"/>
    </source>
</evidence>
<dbReference type="InterPro" id="IPR006935">
    <property type="entry name" value="Helicase/UvrB_N"/>
</dbReference>
<dbReference type="Pfam" id="PF00271">
    <property type="entry name" value="Helicase_C"/>
    <property type="match status" value="1"/>
</dbReference>
<feature type="domain" description="Helicase ATP-binding" evidence="5">
    <location>
        <begin position="266"/>
        <end position="445"/>
    </location>
</feature>
<dbReference type="PANTHER" id="PTHR11274">
    <property type="entry name" value="RAD25/XP-B DNA REPAIR HELICASE"/>
    <property type="match status" value="1"/>
</dbReference>
<evidence type="ECO:0000259" key="5">
    <source>
        <dbReference type="PROSITE" id="PS51192"/>
    </source>
</evidence>
<accession>A0A285F493</accession>
<evidence type="ECO:0000313" key="10">
    <source>
        <dbReference type="Proteomes" id="UP000295404"/>
    </source>
</evidence>
<dbReference type="SMART" id="SM00490">
    <property type="entry name" value="HELICc"/>
    <property type="match status" value="1"/>
</dbReference>
<keyword evidence="4" id="KW-0067">ATP-binding</keyword>
<dbReference type="PROSITE" id="PS51194">
    <property type="entry name" value="HELICASE_CTER"/>
    <property type="match status" value="1"/>
</dbReference>
<proteinExistence type="predicted"/>
<keyword evidence="3 7" id="KW-0347">Helicase</keyword>
<dbReference type="SUPFAM" id="SSF52540">
    <property type="entry name" value="P-loop containing nucleoside triphosphate hydrolases"/>
    <property type="match status" value="1"/>
</dbReference>
<dbReference type="PANTHER" id="PTHR11274:SF0">
    <property type="entry name" value="GENERAL TRANSCRIPTION AND DNA REPAIR FACTOR IIH HELICASE SUBUNIT XPB"/>
    <property type="match status" value="1"/>
</dbReference>
<dbReference type="GO" id="GO:0016787">
    <property type="term" value="F:hydrolase activity"/>
    <property type="evidence" value="ECO:0007669"/>
    <property type="project" value="UniProtKB-KW"/>
</dbReference>
<dbReference type="GO" id="GO:0003677">
    <property type="term" value="F:DNA binding"/>
    <property type="evidence" value="ECO:0007669"/>
    <property type="project" value="InterPro"/>
</dbReference>
<evidence type="ECO:0000256" key="3">
    <source>
        <dbReference type="ARBA" id="ARBA00022806"/>
    </source>
</evidence>
<dbReference type="OrthoDB" id="11644at2157"/>
<dbReference type="Pfam" id="PF04851">
    <property type="entry name" value="ResIII"/>
    <property type="match status" value="1"/>
</dbReference>